<reference evidence="21 22" key="1">
    <citation type="submission" date="2018-04" db="EMBL/GenBank/DDBJ databases">
        <title>The genome of golden apple snail Pomacea canaliculata provides insight into stress tolerance and invasive adaptation.</title>
        <authorList>
            <person name="Liu C."/>
            <person name="Liu B."/>
            <person name="Ren Y."/>
            <person name="Zhang Y."/>
            <person name="Wang H."/>
            <person name="Li S."/>
            <person name="Jiang F."/>
            <person name="Yin L."/>
            <person name="Zhang G."/>
            <person name="Qian W."/>
            <person name="Fan W."/>
        </authorList>
    </citation>
    <scope>NUCLEOTIDE SEQUENCE [LARGE SCALE GENOMIC DNA]</scope>
    <source>
        <strain evidence="21">SZHN2017</strain>
        <tissue evidence="21">Muscle</tissue>
    </source>
</reference>
<dbReference type="GO" id="GO:0048592">
    <property type="term" value="P:eye morphogenesis"/>
    <property type="evidence" value="ECO:0007669"/>
    <property type="project" value="UniProtKB-ARBA"/>
</dbReference>
<feature type="disulfide bond" evidence="16">
    <location>
        <begin position="1835"/>
        <end position="1844"/>
    </location>
</feature>
<evidence type="ECO:0000256" key="10">
    <source>
        <dbReference type="ARBA" id="ARBA00022837"/>
    </source>
</evidence>
<keyword evidence="12 18" id="KW-1133">Transmembrane helix</keyword>
<dbReference type="GO" id="GO:0048871">
    <property type="term" value="P:multicellular organismal-level homeostasis"/>
    <property type="evidence" value="ECO:0007669"/>
    <property type="project" value="UniProtKB-ARBA"/>
</dbReference>
<feature type="domain" description="EGF-like" evidence="20">
    <location>
        <begin position="1652"/>
        <end position="1688"/>
    </location>
</feature>
<dbReference type="PROSITE" id="PS50026">
    <property type="entry name" value="EGF_3"/>
    <property type="match status" value="38"/>
</dbReference>
<feature type="domain" description="EGF-like" evidence="20">
    <location>
        <begin position="711"/>
        <end position="747"/>
    </location>
</feature>
<dbReference type="PROSITE" id="PS01187">
    <property type="entry name" value="EGF_CA"/>
    <property type="match status" value="12"/>
</dbReference>
<dbReference type="GO" id="GO:0060562">
    <property type="term" value="P:epithelial tube morphogenesis"/>
    <property type="evidence" value="ECO:0007669"/>
    <property type="project" value="UniProtKB-ARBA"/>
</dbReference>
<evidence type="ECO:0000256" key="13">
    <source>
        <dbReference type="ARBA" id="ARBA00023136"/>
    </source>
</evidence>
<feature type="disulfide bond" evidence="16">
    <location>
        <begin position="410"/>
        <end position="419"/>
    </location>
</feature>
<feature type="domain" description="EGF-like" evidence="20">
    <location>
        <begin position="117"/>
        <end position="153"/>
    </location>
</feature>
<dbReference type="FunFam" id="2.10.25.10:FF:000004">
    <property type="entry name" value="Neurogenic locus notch 1"/>
    <property type="match status" value="2"/>
</dbReference>
<feature type="disulfide bond" evidence="16">
    <location>
        <begin position="715"/>
        <end position="725"/>
    </location>
</feature>
<feature type="domain" description="EGF-like" evidence="20">
    <location>
        <begin position="347"/>
        <end position="383"/>
    </location>
</feature>
<dbReference type="FunFam" id="2.10.25.10:FF:000095">
    <property type="entry name" value="Notch, isoform B"/>
    <property type="match status" value="1"/>
</dbReference>
<feature type="domain" description="EGF-like" evidence="20">
    <location>
        <begin position="586"/>
        <end position="630"/>
    </location>
</feature>
<feature type="disulfide bond" evidence="16">
    <location>
        <begin position="448"/>
        <end position="457"/>
    </location>
</feature>
<dbReference type="GO" id="GO:0009792">
    <property type="term" value="P:embryo development ending in birth or egg hatching"/>
    <property type="evidence" value="ECO:0007669"/>
    <property type="project" value="UniProtKB-ARBA"/>
</dbReference>
<feature type="disulfide bond" evidence="16">
    <location>
        <begin position="1678"/>
        <end position="1687"/>
    </location>
</feature>
<feature type="disulfide bond" evidence="16">
    <location>
        <begin position="833"/>
        <end position="842"/>
    </location>
</feature>
<evidence type="ECO:0000259" key="19">
    <source>
        <dbReference type="PROSITE" id="PS50025"/>
    </source>
</evidence>
<feature type="domain" description="EGF-like" evidence="20">
    <location>
        <begin position="460"/>
        <end position="498"/>
    </location>
</feature>
<keyword evidence="3" id="KW-1003">Cell membrane</keyword>
<gene>
    <name evidence="21" type="ORF">C0Q70_17728</name>
</gene>
<feature type="domain" description="EGF-like" evidence="20">
    <location>
        <begin position="500"/>
        <end position="536"/>
    </location>
</feature>
<dbReference type="FunFam" id="2.10.25.10:FF:000066">
    <property type="entry name" value="FAT atypical cadherin 4"/>
    <property type="match status" value="1"/>
</dbReference>
<keyword evidence="15" id="KW-0325">Glycoprotein</keyword>
<dbReference type="FunFam" id="2.10.25.10:FF:000472">
    <property type="entry name" value="Uncharacterized protein, isoform A"/>
    <property type="match status" value="2"/>
</dbReference>
<proteinExistence type="predicted"/>
<feature type="disulfide bond" evidence="16">
    <location>
        <begin position="335"/>
        <end position="344"/>
    </location>
</feature>
<evidence type="ECO:0000256" key="9">
    <source>
        <dbReference type="ARBA" id="ARBA00022782"/>
    </source>
</evidence>
<dbReference type="EMBL" id="PZQS01000011">
    <property type="protein sequence ID" value="PVD21925.1"/>
    <property type="molecule type" value="Genomic_DNA"/>
</dbReference>
<feature type="disulfide bond" evidence="16">
    <location>
        <begin position="2186"/>
        <end position="2195"/>
    </location>
</feature>
<dbReference type="FunFam" id="2.10.25.10:FF:000508">
    <property type="entry name" value="Eyes shut homolog"/>
    <property type="match status" value="1"/>
</dbReference>
<feature type="domain" description="EGF-like" evidence="20">
    <location>
        <begin position="229"/>
        <end position="266"/>
    </location>
</feature>
<feature type="domain" description="EGF-like" evidence="20">
    <location>
        <begin position="2078"/>
        <end position="2115"/>
    </location>
</feature>
<dbReference type="GO" id="GO:0061326">
    <property type="term" value="P:renal tubule development"/>
    <property type="evidence" value="ECO:0007669"/>
    <property type="project" value="UniProtKB-ARBA"/>
</dbReference>
<evidence type="ECO:0000256" key="17">
    <source>
        <dbReference type="PROSITE-ProRule" id="PRU00122"/>
    </source>
</evidence>
<dbReference type="GO" id="GO:0005911">
    <property type="term" value="C:cell-cell junction"/>
    <property type="evidence" value="ECO:0007669"/>
    <property type="project" value="UniProtKB-ARBA"/>
</dbReference>
<dbReference type="InterPro" id="IPR001791">
    <property type="entry name" value="Laminin_G"/>
</dbReference>
<dbReference type="STRING" id="400727.A0A2T7NL86"/>
<keyword evidence="9" id="KW-0221">Differentiation</keyword>
<feature type="domain" description="EGF-like" evidence="20">
    <location>
        <begin position="1150"/>
        <end position="1186"/>
    </location>
</feature>
<feature type="disulfide bond" evidence="16">
    <location>
        <begin position="373"/>
        <end position="382"/>
    </location>
</feature>
<comment type="caution">
    <text evidence="21">The sequence shown here is derived from an EMBL/GenBank/DDBJ whole genome shotgun (WGS) entry which is preliminary data.</text>
</comment>
<dbReference type="PRINTS" id="PR00010">
    <property type="entry name" value="EGFBLOOD"/>
</dbReference>
<keyword evidence="6 18" id="KW-0812">Transmembrane</keyword>
<feature type="disulfide bond" evidence="16">
    <location>
        <begin position="1176"/>
        <end position="1185"/>
    </location>
</feature>
<dbReference type="SUPFAM" id="SSF49899">
    <property type="entry name" value="Concanavalin A-like lectins/glucanases"/>
    <property type="match status" value="3"/>
</dbReference>
<dbReference type="GO" id="GO:0060255">
    <property type="term" value="P:regulation of macromolecule metabolic process"/>
    <property type="evidence" value="ECO:0007669"/>
    <property type="project" value="UniProtKB-ARBA"/>
</dbReference>
<dbReference type="GO" id="GO:0008593">
    <property type="term" value="P:regulation of Notch signaling pathway"/>
    <property type="evidence" value="ECO:0007669"/>
    <property type="project" value="UniProtKB-ARBA"/>
</dbReference>
<feature type="domain" description="EGF-like" evidence="20">
    <location>
        <begin position="422"/>
        <end position="458"/>
    </location>
</feature>
<feature type="disulfide bond" evidence="16">
    <location>
        <begin position="1716"/>
        <end position="1725"/>
    </location>
</feature>
<feature type="disulfide bond" evidence="16">
    <location>
        <begin position="1425"/>
        <end position="1434"/>
    </location>
</feature>
<dbReference type="GO" id="GO:0030182">
    <property type="term" value="P:neuron differentiation"/>
    <property type="evidence" value="ECO:0007669"/>
    <property type="project" value="UniProtKB-ARBA"/>
</dbReference>
<keyword evidence="10" id="KW-0106">Calcium</keyword>
<dbReference type="GO" id="GO:0080090">
    <property type="term" value="P:regulation of primary metabolic process"/>
    <property type="evidence" value="ECO:0007669"/>
    <property type="project" value="UniProtKB-ARBA"/>
</dbReference>
<dbReference type="InterPro" id="IPR018097">
    <property type="entry name" value="EGF_Ca-bd_CS"/>
</dbReference>
<dbReference type="GO" id="GO:0002064">
    <property type="term" value="P:epithelial cell development"/>
    <property type="evidence" value="ECO:0007669"/>
    <property type="project" value="UniProtKB-ARBA"/>
</dbReference>
<feature type="domain" description="EGF-like" evidence="20">
    <location>
        <begin position="1397"/>
        <end position="1435"/>
    </location>
</feature>
<evidence type="ECO:0000256" key="6">
    <source>
        <dbReference type="ARBA" id="ARBA00022692"/>
    </source>
</evidence>
<keyword evidence="22" id="KW-1185">Reference proteome</keyword>
<dbReference type="FunFam" id="2.10.25.10:FF:000012">
    <property type="entry name" value="Delta-like protein"/>
    <property type="match status" value="1"/>
</dbReference>
<feature type="disulfide bond" evidence="16">
    <location>
        <begin position="699"/>
        <end position="708"/>
    </location>
</feature>
<dbReference type="Proteomes" id="UP000245119">
    <property type="component" value="Linkage Group LG11"/>
</dbReference>
<dbReference type="CDD" id="cd00054">
    <property type="entry name" value="EGF_CA"/>
    <property type="match status" value="21"/>
</dbReference>
<feature type="domain" description="EGF-like" evidence="20">
    <location>
        <begin position="1881"/>
        <end position="1917"/>
    </location>
</feature>
<name>A0A2T7NL86_POMCA</name>
<feature type="domain" description="EGF-like" evidence="20">
    <location>
        <begin position="2039"/>
        <end position="2076"/>
    </location>
</feature>
<feature type="disulfide bond" evidence="16">
    <location>
        <begin position="1797"/>
        <end position="1806"/>
    </location>
</feature>
<feature type="disulfide bond" evidence="16">
    <location>
        <begin position="526"/>
        <end position="535"/>
    </location>
</feature>
<comment type="caution">
    <text evidence="16">Lacks conserved residue(s) required for the propagation of feature annotation.</text>
</comment>
<dbReference type="Pfam" id="PF07645">
    <property type="entry name" value="EGF_CA"/>
    <property type="match status" value="3"/>
</dbReference>
<feature type="domain" description="EGF-like" evidence="20">
    <location>
        <begin position="749"/>
        <end position="785"/>
    </location>
</feature>
<accession>A0A2T7NL86</accession>
<sequence length="2270" mass="247281">MTTLCRLLFNDQTWKRSSDRLKVTYELTVEADGDNCYSVICQNGGTCKDGYRNYTCQCLPNFNGTLCENDLARMYGCQIQPCLNGATCVPQTPSTTGGFPYHCNCVPGYAGQNCETELNECQKNPCKNGICNRQVNGYTCNCTGTGFMGTNCSEDINECNSSPCGIGNCFNIAGSYSCECPFGYGGPHCQDINECLSSPCQNNGTCVDGLASFTCRCPRGFNGSQCEHNIDDCINIVCPGTFRMCQDLVESYQCVCLPGYTGAAGSGPCTEINECLSNPCQNNATCQNLINGYRCSCLPGYSGTNCQTNIDDCARIPCENNATCIDGVNSFWCQCQPGFTSYNCSTNINECLGNNCKNGATCIDLVNGFRCSCAAGWTGETCERDIDDCAPRPCLHGSCVDHLGYYTCNCAPGYTGSNCDVDINDCSPNPCLNGATCTDKVNNYTCTCSTEWMGRNCTEEYDACSFHPCQNNASCTSLKRQRSYNCACLLGFNGTNCENNIDDCLGVTCERYHVCFDGIHNYTCACPRGFTGLNCSTDINECESNPCQNKGNCTNSIGGYNCTCATGIKNPDHYQTGWTGVNCETDINECNYDPPICKNGGVCTNLPGRHSCSCTTQTEAGELITGYNCELVTSYCTFDGKKKCENGGTCIGRTGGYDCLCAAGFTGADCEIDINECVSSPCQNNGTCIDRVNGYMCQCIPGITGGNCETNIDECASSPCGHGACIDQVNGFICDCFNTGFQGDFCQNNIDDCLNATCQHNSTCLDQIKGYACDCLAGYTGLSCEGDILECASNPCQYNGTCLEYSNQTLYTQNHLGFSVFSYATAAGYKCECISGITGANCETNIDDCVPGACQNGGTCQDLINNFTCLCASGYRGSRCETEINECLEYRPCQNGATCKDLIADYTCQCRAFTMTAANYGGKNCSVYLRGCDVIHPCLQGQCIPLLLDEASDRHGYRCECYSGFTGTFCNQSTTMTFSATGSKIWYAPDAGDSSSLSLRFRTTLREAVLVLYSFSTDNFVSLEIHGGQLVVKYQDNSTQIIQSVEAQDRVNNAEWQQVLLSLGQNISVVLISKVCGTQRCLTQFNYPLGKPSTHQTLIYFGYLDSPLRVRTVSQQTYVGCMEDIKINNIYFFDGQPQGQYQNMTHGCPRIEQCDPYTCSRHGTCVDFWDTFNCECDRPYWGTRCEKEYTSATFYKDGNPSMVRFALTANVTSSFQSGIEISFFMRTREEDGIIMYLGNFEQEGTLTYITLEMNGGRLAVRLRFCTFGNFFNSSGGVLNGGSINFVRLNFTSSTLVLEVNQQVVIYQNIPTPPCNLTAALILLGKVVTPSSPTIRRKRRQANTELSTVLSLQPFNGVVQDVRLQGFKLDFYDRNASGDTMVLKMTDSQNLTLGTYSTQNVCNISRPCDNGGTCHDVFFNDFSCDCPAGYLGKNCSQLDFCKNNSCPSWATCKSLQIGFECISTGSFNGINSVVQFQKNLTGYLPFQELSFRLRTQAIYGVIFEARNNNFFIKVRLWDGSLQINYLLKSGWSEVVHLTPHFEVNDGLWSDVKLDVTNNSLVLMLSRNGSILVESEKRTLEGAVVNFASLVEDGIVTVGGVADMKEQAFKGCLEEVRVGGLLLPFVTRSQMVNNDAVQHFIAMSTSSIQQGCLVPTPCAKNICYNSAQCYESSRGYQCQCPVGYTGQYCQANVNDCFSNPCQNGGQCVDGVNTFTCKCRPGFQGSKCEYSDDLCSNSSCPNNSQCVQDSKFSRGYRCNCSNQNFTGDFCNVTVHQNCTQELCHNSGNCTQNASSFSCSCALGFLGPLCESKENFCASLPCLNNGSCTFNSSGYTCSCPAGFSGRNCEPIITCTNTTCKNGGVCADDNNCRCTAGWIGRTCETDANECNFNPCAHGSCINMNGSYSCNCTDTGYGGVNCTDELNECDLGFCQHGTCNDTEGNYTCSCDNGYKGLNCSIATCDNIICENNGTCTITDDHTAWKCHCPQYYGDPFCRLKGPCLKSPCNSSNTDYCNQTEDFYITNSSRQCICKAGWEGDSCSDDKNECSNTNLCLNGASCQNTPGDFMCQCPSGYDGKHCDHDIDECASSPCQNNGVCSQTINNYTCSCNGTGYQGQNCTEDINECEESSQCNNGNCSNTVGNFTCLCGDLYLGRFCEYNNPCSGQVCANRGTCSPIFDTNSDSYKYQCTCSDGYQGDTCEQSPEKTSGVEPYYIYAPIIAFILLALLIGVIVFIIIAKNKRATRGAYSPSQQETAGSRVELGNVLKKPPEERLI</sequence>
<dbReference type="InterPro" id="IPR051830">
    <property type="entry name" value="NOTCH_homolog"/>
</dbReference>
<feature type="disulfide bond" evidence="16">
    <location>
        <begin position="469"/>
        <end position="486"/>
    </location>
</feature>
<dbReference type="GO" id="GO:0048638">
    <property type="term" value="P:regulation of developmental growth"/>
    <property type="evidence" value="ECO:0007669"/>
    <property type="project" value="UniProtKB-ARBA"/>
</dbReference>
<dbReference type="FunFam" id="2.10.25.10:FF:000565">
    <property type="entry name" value="Predicted protein"/>
    <property type="match status" value="3"/>
</dbReference>
<dbReference type="InterPro" id="IPR013320">
    <property type="entry name" value="ConA-like_dom_sf"/>
</dbReference>
<feature type="domain" description="EGF-like" evidence="20">
    <location>
        <begin position="1919"/>
        <end position="1954"/>
    </location>
</feature>
<feature type="domain" description="EGF-like" evidence="20">
    <location>
        <begin position="309"/>
        <end position="345"/>
    </location>
</feature>
<dbReference type="GO" id="GO:0016324">
    <property type="term" value="C:apical plasma membrane"/>
    <property type="evidence" value="ECO:0007669"/>
    <property type="project" value="UniProtKB-SubCell"/>
</dbReference>
<feature type="domain" description="EGF-like" evidence="20">
    <location>
        <begin position="1955"/>
        <end position="1992"/>
    </location>
</feature>
<dbReference type="OrthoDB" id="283575at2759"/>
<feature type="disulfide bond" evidence="17">
    <location>
        <begin position="1121"/>
        <end position="1148"/>
    </location>
</feature>
<protein>
    <submittedName>
        <fullName evidence="21">Uncharacterized protein</fullName>
    </submittedName>
</protein>
<dbReference type="PROSITE" id="PS00010">
    <property type="entry name" value="ASX_HYDROXYL"/>
    <property type="match status" value="22"/>
</dbReference>
<dbReference type="InterPro" id="IPR000742">
    <property type="entry name" value="EGF"/>
</dbReference>
<evidence type="ECO:0000256" key="4">
    <source>
        <dbReference type="ARBA" id="ARBA00022536"/>
    </source>
</evidence>
<dbReference type="GO" id="GO:0051241">
    <property type="term" value="P:negative regulation of multicellular organismal process"/>
    <property type="evidence" value="ECO:0007669"/>
    <property type="project" value="UniProtKB-ARBA"/>
</dbReference>
<feature type="domain" description="Laminin G" evidence="19">
    <location>
        <begin position="974"/>
        <end position="1148"/>
    </location>
</feature>
<evidence type="ECO:0000259" key="20">
    <source>
        <dbReference type="PROSITE" id="PS50026"/>
    </source>
</evidence>
<dbReference type="PROSITE" id="PS00022">
    <property type="entry name" value="EGF_1"/>
    <property type="match status" value="28"/>
</dbReference>
<feature type="domain" description="EGF-like" evidence="20">
    <location>
        <begin position="1771"/>
        <end position="1807"/>
    </location>
</feature>
<feature type="disulfide bond" evidence="16">
    <location>
        <begin position="1869"/>
        <end position="1878"/>
    </location>
</feature>
<feature type="disulfide bond" evidence="16">
    <location>
        <begin position="180"/>
        <end position="189"/>
    </location>
</feature>
<dbReference type="GO" id="GO:0005509">
    <property type="term" value="F:calcium ion binding"/>
    <property type="evidence" value="ECO:0007669"/>
    <property type="project" value="InterPro"/>
</dbReference>
<keyword evidence="14 16" id="KW-1015">Disulfide bond</keyword>
<feature type="domain" description="EGF-like" evidence="20">
    <location>
        <begin position="155"/>
        <end position="190"/>
    </location>
</feature>
<evidence type="ECO:0000256" key="2">
    <source>
        <dbReference type="ARBA" id="ARBA00022473"/>
    </source>
</evidence>
<dbReference type="Gene3D" id="2.10.25.10">
    <property type="entry name" value="Laminin"/>
    <property type="match status" value="37"/>
</dbReference>
<feature type="domain" description="EGF-like" evidence="20">
    <location>
        <begin position="2117"/>
        <end position="2153"/>
    </location>
</feature>
<evidence type="ECO:0000256" key="11">
    <source>
        <dbReference type="ARBA" id="ARBA00022976"/>
    </source>
</evidence>
<organism evidence="21 22">
    <name type="scientific">Pomacea canaliculata</name>
    <name type="common">Golden apple snail</name>
    <dbReference type="NCBI Taxonomy" id="400727"/>
    <lineage>
        <taxon>Eukaryota</taxon>
        <taxon>Metazoa</taxon>
        <taxon>Spiralia</taxon>
        <taxon>Lophotrochozoa</taxon>
        <taxon>Mollusca</taxon>
        <taxon>Gastropoda</taxon>
        <taxon>Caenogastropoda</taxon>
        <taxon>Architaenioglossa</taxon>
        <taxon>Ampullarioidea</taxon>
        <taxon>Ampullariidae</taxon>
        <taxon>Pomacea</taxon>
    </lineage>
</organism>
<dbReference type="SUPFAM" id="SSF57184">
    <property type="entry name" value="Growth factor receptor domain"/>
    <property type="match status" value="1"/>
</dbReference>
<dbReference type="PROSITE" id="PS50025">
    <property type="entry name" value="LAM_G_DOMAIN"/>
    <property type="match status" value="3"/>
</dbReference>
<dbReference type="PROSITE" id="PS01186">
    <property type="entry name" value="EGF_2"/>
    <property type="match status" value="24"/>
</dbReference>
<dbReference type="SUPFAM" id="SSF57196">
    <property type="entry name" value="EGF/Laminin"/>
    <property type="match status" value="26"/>
</dbReference>
<feature type="disulfide bond" evidence="16">
    <location>
        <begin position="775"/>
        <end position="784"/>
    </location>
</feature>
<dbReference type="Pfam" id="PF02210">
    <property type="entry name" value="Laminin_G_2"/>
    <property type="match status" value="3"/>
</dbReference>
<feature type="domain" description="EGF-like" evidence="20">
    <location>
        <begin position="1809"/>
        <end position="1845"/>
    </location>
</feature>
<feature type="domain" description="EGF-like" evidence="20">
    <location>
        <begin position="883"/>
        <end position="926"/>
    </location>
</feature>
<feature type="disulfide bond" evidence="16">
    <location>
        <begin position="961"/>
        <end position="970"/>
    </location>
</feature>
<feature type="disulfide bond" evidence="16">
    <location>
        <begin position="1923"/>
        <end position="1933"/>
    </location>
</feature>
<evidence type="ECO:0000256" key="7">
    <source>
        <dbReference type="ARBA" id="ARBA00022729"/>
    </source>
</evidence>
<dbReference type="InterPro" id="IPR009030">
    <property type="entry name" value="Growth_fac_rcpt_cys_sf"/>
</dbReference>
<feature type="disulfide bond" evidence="16">
    <location>
        <begin position="2066"/>
        <end position="2075"/>
    </location>
</feature>
<dbReference type="GO" id="GO:0007219">
    <property type="term" value="P:Notch signaling pathway"/>
    <property type="evidence" value="ECO:0007669"/>
    <property type="project" value="UniProtKB-KW"/>
</dbReference>
<feature type="domain" description="EGF-like" evidence="20">
    <location>
        <begin position="928"/>
        <end position="971"/>
    </location>
</feature>
<evidence type="ECO:0000256" key="8">
    <source>
        <dbReference type="ARBA" id="ARBA00022737"/>
    </source>
</evidence>
<keyword evidence="11" id="KW-0914">Notch signaling pathway</keyword>
<evidence type="ECO:0000256" key="18">
    <source>
        <dbReference type="SAM" id="Phobius"/>
    </source>
</evidence>
<dbReference type="GO" id="GO:0048589">
    <property type="term" value="P:developmental growth"/>
    <property type="evidence" value="ECO:0007669"/>
    <property type="project" value="UniProtKB-ARBA"/>
</dbReference>
<evidence type="ECO:0000313" key="22">
    <source>
        <dbReference type="Proteomes" id="UP000245119"/>
    </source>
</evidence>
<dbReference type="InterPro" id="IPR013032">
    <property type="entry name" value="EGF-like_CS"/>
</dbReference>
<dbReference type="GO" id="GO:0009967">
    <property type="term" value="P:positive regulation of signal transduction"/>
    <property type="evidence" value="ECO:0007669"/>
    <property type="project" value="UniProtKB-ARBA"/>
</dbReference>
<dbReference type="FunFam" id="2.10.25.10:FF:000575">
    <property type="entry name" value="Crumbs, isoform C"/>
    <property type="match status" value="1"/>
</dbReference>
<feature type="disulfide bond" evidence="16">
    <location>
        <begin position="121"/>
        <end position="131"/>
    </location>
</feature>
<evidence type="ECO:0000256" key="16">
    <source>
        <dbReference type="PROSITE-ProRule" id="PRU00076"/>
    </source>
</evidence>
<dbReference type="GO" id="GO:0048598">
    <property type="term" value="P:embryonic morphogenesis"/>
    <property type="evidence" value="ECO:0007669"/>
    <property type="project" value="UniProtKB-ARBA"/>
</dbReference>
<dbReference type="FunFam" id="2.10.25.10:FF:000208">
    <property type="entry name" value="Crumbs 2, cell polarity complex component"/>
    <property type="match status" value="1"/>
</dbReference>
<evidence type="ECO:0000256" key="12">
    <source>
        <dbReference type="ARBA" id="ARBA00022989"/>
    </source>
</evidence>
<dbReference type="GO" id="GO:0051093">
    <property type="term" value="P:negative regulation of developmental process"/>
    <property type="evidence" value="ECO:0007669"/>
    <property type="project" value="UniProtKB-ARBA"/>
</dbReference>
<evidence type="ECO:0000313" key="21">
    <source>
        <dbReference type="EMBL" id="PVD21925.1"/>
    </source>
</evidence>
<feature type="domain" description="Laminin G" evidence="19">
    <location>
        <begin position="1462"/>
        <end position="1650"/>
    </location>
</feature>
<feature type="domain" description="EGF-like" evidence="20">
    <location>
        <begin position="787"/>
        <end position="843"/>
    </location>
</feature>
<feature type="transmembrane region" description="Helical" evidence="18">
    <location>
        <begin position="2208"/>
        <end position="2233"/>
    </location>
</feature>
<feature type="disulfide bond" evidence="16">
    <location>
        <begin position="661"/>
        <end position="670"/>
    </location>
</feature>
<feature type="disulfide bond" evidence="16">
    <location>
        <begin position="2143"/>
        <end position="2152"/>
    </location>
</feature>
<feature type="domain" description="EGF-like" evidence="20">
    <location>
        <begin position="32"/>
        <end position="68"/>
    </location>
</feature>
<feature type="disulfide bond" evidence="16">
    <location>
        <begin position="1982"/>
        <end position="1991"/>
    </location>
</feature>
<dbReference type="FunFam" id="2.10.25.10:FF:000029">
    <property type="entry name" value="neurexin-1 isoform X1"/>
    <property type="match status" value="1"/>
</dbReference>
<feature type="disulfide bond" evidence="16">
    <location>
        <begin position="871"/>
        <end position="880"/>
    </location>
</feature>
<dbReference type="PANTHER" id="PTHR24033">
    <property type="entry name" value="EGF-LIKE DOMAIN-CONTAINING PROTEIN"/>
    <property type="match status" value="1"/>
</dbReference>
<evidence type="ECO:0000256" key="14">
    <source>
        <dbReference type="ARBA" id="ARBA00023157"/>
    </source>
</evidence>
<keyword evidence="13 18" id="KW-0472">Membrane</keyword>
<feature type="domain" description="EGF-like" evidence="20">
    <location>
        <begin position="845"/>
        <end position="881"/>
    </location>
</feature>
<feature type="disulfide bond" evidence="16">
    <location>
        <begin position="58"/>
        <end position="67"/>
    </location>
</feature>
<feature type="domain" description="EGF-like" evidence="20">
    <location>
        <begin position="632"/>
        <end position="671"/>
    </location>
</feature>
<evidence type="ECO:0000256" key="3">
    <source>
        <dbReference type="ARBA" id="ARBA00022475"/>
    </source>
</evidence>
<comment type="subcellular location">
    <subcellularLocation>
        <location evidence="1">Apical cell membrane</location>
        <topology evidence="1">Single-pass type I membrane protein</topology>
    </subcellularLocation>
</comment>
<feature type="domain" description="EGF-like" evidence="20">
    <location>
        <begin position="538"/>
        <end position="584"/>
    </location>
</feature>
<feature type="disulfide bond" evidence="16">
    <location>
        <begin position="297"/>
        <end position="306"/>
    </location>
</feature>
<dbReference type="GO" id="GO:0051049">
    <property type="term" value="P:regulation of transport"/>
    <property type="evidence" value="ECO:0007669"/>
    <property type="project" value="UniProtKB-ARBA"/>
</dbReference>
<dbReference type="FunFam" id="2.10.25.10:FF:000143">
    <property type="entry name" value="Protein crumbs 1"/>
    <property type="match status" value="1"/>
</dbReference>
<dbReference type="InterPro" id="IPR049883">
    <property type="entry name" value="NOTCH1_EGF-like"/>
</dbReference>
<dbReference type="Pfam" id="PF12661">
    <property type="entry name" value="hEGF"/>
    <property type="match status" value="7"/>
</dbReference>
<feature type="domain" description="EGF-like" evidence="20">
    <location>
        <begin position="673"/>
        <end position="709"/>
    </location>
</feature>
<feature type="domain" description="EGF-like" evidence="20">
    <location>
        <begin position="1846"/>
        <end position="1879"/>
    </location>
</feature>
<feature type="domain" description="EGF-like" evidence="20">
    <location>
        <begin position="1728"/>
        <end position="1768"/>
    </location>
</feature>
<dbReference type="InterPro" id="IPR000152">
    <property type="entry name" value="EGF-type_Asp/Asn_hydroxyl_site"/>
</dbReference>
<feature type="disulfide bond" evidence="16">
    <location>
        <begin position="105"/>
        <end position="114"/>
    </location>
</feature>
<evidence type="ECO:0000256" key="5">
    <source>
        <dbReference type="ARBA" id="ARBA00022553"/>
    </source>
</evidence>
<feature type="domain" description="EGF-like" evidence="20">
    <location>
        <begin position="73"/>
        <end position="115"/>
    </location>
</feature>
<dbReference type="PANTHER" id="PTHR24033:SF224">
    <property type="entry name" value="C-TYPE LECTIN"/>
    <property type="match status" value="1"/>
</dbReference>
<keyword evidence="4 16" id="KW-0245">EGF-like domain</keyword>
<feature type="domain" description="EGF-like" evidence="20">
    <location>
        <begin position="2154"/>
        <end position="2196"/>
    </location>
</feature>
<feature type="disulfide bond" evidence="16">
    <location>
        <begin position="217"/>
        <end position="226"/>
    </location>
</feature>
<feature type="disulfide bond" evidence="16">
    <location>
        <begin position="488"/>
        <end position="497"/>
    </location>
</feature>
<dbReference type="GO" id="GO:0003002">
    <property type="term" value="P:regionalization"/>
    <property type="evidence" value="ECO:0007669"/>
    <property type="project" value="UniProtKB-ARBA"/>
</dbReference>
<keyword evidence="7" id="KW-0732">Signal</keyword>
<feature type="domain" description="EGF-like" evidence="20">
    <location>
        <begin position="385"/>
        <end position="420"/>
    </location>
</feature>
<feature type="disulfide bond" evidence="16">
    <location>
        <begin position="1885"/>
        <end position="1895"/>
    </location>
</feature>
<feature type="domain" description="Laminin G" evidence="19">
    <location>
        <begin position="1192"/>
        <end position="1401"/>
    </location>
</feature>
<keyword evidence="8" id="KW-0677">Repeat</keyword>
<feature type="disulfide bond" evidence="16">
    <location>
        <begin position="1944"/>
        <end position="1953"/>
    </location>
</feature>
<feature type="disulfide bond" evidence="16">
    <location>
        <begin position="159"/>
        <end position="169"/>
    </location>
</feature>
<feature type="domain" description="EGF-like" evidence="20">
    <location>
        <begin position="1690"/>
        <end position="1726"/>
    </location>
</feature>
<evidence type="ECO:0000256" key="15">
    <source>
        <dbReference type="ARBA" id="ARBA00023180"/>
    </source>
</evidence>
<evidence type="ECO:0000256" key="1">
    <source>
        <dbReference type="ARBA" id="ARBA00004247"/>
    </source>
</evidence>
<dbReference type="FunFam" id="2.10.25.10:FF:000006">
    <property type="entry name" value="Versican core protein-like isoform 1"/>
    <property type="match status" value="1"/>
</dbReference>
<dbReference type="SMART" id="SM00179">
    <property type="entry name" value="EGF_CA"/>
    <property type="match status" value="32"/>
</dbReference>
<feature type="disulfide bond" evidence="16">
    <location>
        <begin position="1963"/>
        <end position="1980"/>
    </location>
</feature>
<feature type="domain" description="EGF-like" evidence="20">
    <location>
        <begin position="191"/>
        <end position="227"/>
    </location>
</feature>
<dbReference type="SMART" id="SM00181">
    <property type="entry name" value="EGF"/>
    <property type="match status" value="39"/>
</dbReference>
<dbReference type="CDD" id="cd00110">
    <property type="entry name" value="LamG"/>
    <property type="match status" value="3"/>
</dbReference>
<keyword evidence="5" id="KW-0597">Phosphoprotein</keyword>
<dbReference type="SMART" id="SM00282">
    <property type="entry name" value="LamG"/>
    <property type="match status" value="3"/>
</dbReference>
<dbReference type="InterPro" id="IPR001881">
    <property type="entry name" value="EGF-like_Ca-bd_dom"/>
</dbReference>
<feature type="disulfide bond" evidence="16">
    <location>
        <begin position="389"/>
        <end position="399"/>
    </location>
</feature>
<dbReference type="Pfam" id="PF00008">
    <property type="entry name" value="EGF"/>
    <property type="match status" value="12"/>
</dbReference>
<dbReference type="Gene3D" id="2.60.120.200">
    <property type="match status" value="3"/>
</dbReference>
<feature type="domain" description="EGF-like" evidence="20">
    <location>
        <begin position="271"/>
        <end position="307"/>
    </location>
</feature>
<keyword evidence="2" id="KW-0217">Developmental protein</keyword>